<feature type="region of interest" description="Disordered" evidence="3">
    <location>
        <begin position="1"/>
        <end position="56"/>
    </location>
</feature>
<keyword evidence="6" id="KW-1185">Reference proteome</keyword>
<comment type="similarity">
    <text evidence="1">Belongs to the peptidase S33 family.</text>
</comment>
<evidence type="ECO:0000256" key="3">
    <source>
        <dbReference type="SAM" id="MobiDB-lite"/>
    </source>
</evidence>
<dbReference type="Proteomes" id="UP000239649">
    <property type="component" value="Unassembled WGS sequence"/>
</dbReference>
<reference evidence="5 6" key="1">
    <citation type="journal article" date="2018" name="Plant J.">
        <title>Genome sequences of Chlorella sorokiniana UTEX 1602 and Micractinium conductrix SAG 241.80: implications to maltose excretion by a green alga.</title>
        <authorList>
            <person name="Arriola M.B."/>
            <person name="Velmurugan N."/>
            <person name="Zhang Y."/>
            <person name="Plunkett M.H."/>
            <person name="Hondzo H."/>
            <person name="Barney B.M."/>
        </authorList>
    </citation>
    <scope>NUCLEOTIDE SEQUENCE [LARGE SCALE GENOMIC DNA]</scope>
    <source>
        <strain evidence="5 6">SAG 241.80</strain>
    </source>
</reference>
<evidence type="ECO:0000256" key="1">
    <source>
        <dbReference type="ARBA" id="ARBA00010088"/>
    </source>
</evidence>
<protein>
    <submittedName>
        <fullName evidence="5">Alpha beta hydrolase domain-containing 11</fullName>
    </submittedName>
</protein>
<proteinExistence type="inferred from homology"/>
<comment type="caution">
    <text evidence="5">The sequence shown here is derived from an EMBL/GenBank/DDBJ whole genome shotgun (WGS) entry which is preliminary data.</text>
</comment>
<dbReference type="SUPFAM" id="SSF53474">
    <property type="entry name" value="alpha/beta-Hydrolases"/>
    <property type="match status" value="1"/>
</dbReference>
<dbReference type="InterPro" id="IPR051601">
    <property type="entry name" value="Serine_prot/Carboxylest_S33"/>
</dbReference>
<dbReference type="InterPro" id="IPR029058">
    <property type="entry name" value="AB_hydrolase_fold"/>
</dbReference>
<feature type="domain" description="Thioesterase" evidence="4">
    <location>
        <begin position="391"/>
        <end position="458"/>
    </location>
</feature>
<keyword evidence="2 5" id="KW-0378">Hydrolase</keyword>
<accession>A0A2P6VL43</accession>
<evidence type="ECO:0000256" key="2">
    <source>
        <dbReference type="ARBA" id="ARBA00022801"/>
    </source>
</evidence>
<dbReference type="PANTHER" id="PTHR43248:SF3">
    <property type="entry name" value="AB HYDROLASE-1 DOMAIN-CONTAINING PROTEIN"/>
    <property type="match status" value="1"/>
</dbReference>
<dbReference type="InterPro" id="IPR001031">
    <property type="entry name" value="Thioesterase"/>
</dbReference>
<dbReference type="GO" id="GO:0016787">
    <property type="term" value="F:hydrolase activity"/>
    <property type="evidence" value="ECO:0007669"/>
    <property type="project" value="UniProtKB-KW"/>
</dbReference>
<feature type="compositionally biased region" description="Polar residues" evidence="3">
    <location>
        <begin position="259"/>
        <end position="269"/>
    </location>
</feature>
<sequence length="624" mass="64641">MYLYERWRKAAPPAVAAANDSPSKQARKAPASHRVLPTRVPTPSTHDEPAPASTVDADDVEPAQLPQPLTEHAERQAALAAQLGQLRQDLHAVGLSPEGNADGGGRPVPPALLMVREEVQLLDLASELEQLRAMLDEHVVDAAREALSRASSAAPSCTPSRVRSGLVASATAAAAASLELAADPAPEGGIGGQEEGGAAASGGRPMAAMRHRLTPLLLPRELRRSAPAGLPPRVRSAASSPRRSKPADALTPAGRALRHSSSVGGSQADSRAASPGEHAAARKAAAAAASRAGGQRPNCAGLSIAAYFPGSAASTPASSRPGSARLHLAAGEDTPGSRIPKPQRTGLLTDSRFLQPLAQRAIDAAAKAQGAPWTAVLLDHRRHGGTRQLGEPPHTVQSMAEDTLRTLTVGQADGRWGEVTAILGHSIGGLVALEVAQRLAAADDPPRAVFTIDSRVTRVGDAHPLRAEAAAFFAAVCAMPERVESPRPVAAALGELMLAAGAPAVPDWIPRMAELMVAPSPGGDGFVRTCDCQVLSDMLESYCDADFTAFCDAPPPGCTLHHVRGDASTFWTEDGQEELDLLQRQKAEGAAVQLHLIEGATHWIPLSHLDELAAVVGAALAAAE</sequence>
<evidence type="ECO:0000313" key="5">
    <source>
        <dbReference type="EMBL" id="PSC74822.1"/>
    </source>
</evidence>
<dbReference type="STRING" id="554055.A0A2P6VL43"/>
<dbReference type="EMBL" id="LHPF02000003">
    <property type="protein sequence ID" value="PSC74822.1"/>
    <property type="molecule type" value="Genomic_DNA"/>
</dbReference>
<evidence type="ECO:0000313" key="6">
    <source>
        <dbReference type="Proteomes" id="UP000239649"/>
    </source>
</evidence>
<name>A0A2P6VL43_9CHLO</name>
<dbReference type="AlphaFoldDB" id="A0A2P6VL43"/>
<dbReference type="Pfam" id="PF00975">
    <property type="entry name" value="Thioesterase"/>
    <property type="match status" value="1"/>
</dbReference>
<evidence type="ECO:0000259" key="4">
    <source>
        <dbReference type="Pfam" id="PF00975"/>
    </source>
</evidence>
<organism evidence="5 6">
    <name type="scientific">Micractinium conductrix</name>
    <dbReference type="NCBI Taxonomy" id="554055"/>
    <lineage>
        <taxon>Eukaryota</taxon>
        <taxon>Viridiplantae</taxon>
        <taxon>Chlorophyta</taxon>
        <taxon>core chlorophytes</taxon>
        <taxon>Trebouxiophyceae</taxon>
        <taxon>Chlorellales</taxon>
        <taxon>Chlorellaceae</taxon>
        <taxon>Chlorella clade</taxon>
        <taxon>Micractinium</taxon>
    </lineage>
</organism>
<dbReference type="Gene3D" id="3.40.50.1820">
    <property type="entry name" value="alpha/beta hydrolase"/>
    <property type="match status" value="1"/>
</dbReference>
<feature type="compositionally biased region" description="Low complexity" evidence="3">
    <location>
        <begin position="231"/>
        <end position="241"/>
    </location>
</feature>
<feature type="region of interest" description="Disordered" evidence="3">
    <location>
        <begin position="221"/>
        <end position="279"/>
    </location>
</feature>
<dbReference type="OrthoDB" id="19657at2759"/>
<gene>
    <name evidence="5" type="ORF">C2E20_1707</name>
</gene>
<dbReference type="PANTHER" id="PTHR43248">
    <property type="entry name" value="2-SUCCINYL-6-HYDROXY-2,4-CYCLOHEXADIENE-1-CARBOXYLATE SYNTHASE"/>
    <property type="match status" value="1"/>
</dbReference>
<feature type="region of interest" description="Disordered" evidence="3">
    <location>
        <begin position="185"/>
        <end position="205"/>
    </location>
</feature>